<dbReference type="Pfam" id="PF03544">
    <property type="entry name" value="TonB_C"/>
    <property type="match status" value="1"/>
</dbReference>
<dbReference type="InterPro" id="IPR006260">
    <property type="entry name" value="TonB/TolA_C"/>
</dbReference>
<feature type="compositionally biased region" description="Pro residues" evidence="11">
    <location>
        <begin position="145"/>
        <end position="155"/>
    </location>
</feature>
<feature type="compositionally biased region" description="Pro residues" evidence="11">
    <location>
        <begin position="77"/>
        <end position="119"/>
    </location>
</feature>
<keyword evidence="5 10" id="KW-0997">Cell inner membrane</keyword>
<reference evidence="15" key="1">
    <citation type="journal article" date="2019" name="Int. J. Syst. Evol. Microbiol.">
        <title>The Global Catalogue of Microorganisms (GCM) 10K type strain sequencing project: providing services to taxonomists for standard genome sequencing and annotation.</title>
        <authorList>
            <consortium name="The Broad Institute Genomics Platform"/>
            <consortium name="The Broad Institute Genome Sequencing Center for Infectious Disease"/>
            <person name="Wu L."/>
            <person name="Ma J."/>
        </authorList>
    </citation>
    <scope>NUCLEOTIDE SEQUENCE [LARGE SCALE GENOMIC DNA]</scope>
    <source>
        <strain evidence="15">KCTC 52640</strain>
    </source>
</reference>
<dbReference type="Proteomes" id="UP001595462">
    <property type="component" value="Unassembled WGS sequence"/>
</dbReference>
<dbReference type="EMBL" id="JBHRSS010000003">
    <property type="protein sequence ID" value="MFC3104127.1"/>
    <property type="molecule type" value="Genomic_DNA"/>
</dbReference>
<dbReference type="RefSeq" id="WP_380688808.1">
    <property type="nucleotide sequence ID" value="NZ_JBHRSS010000003.1"/>
</dbReference>
<dbReference type="InterPro" id="IPR003538">
    <property type="entry name" value="TonB"/>
</dbReference>
<evidence type="ECO:0000256" key="11">
    <source>
        <dbReference type="SAM" id="MobiDB-lite"/>
    </source>
</evidence>
<evidence type="ECO:0000256" key="4">
    <source>
        <dbReference type="ARBA" id="ARBA00022475"/>
    </source>
</evidence>
<dbReference type="PRINTS" id="PR01374">
    <property type="entry name" value="TONBPROTEIN"/>
</dbReference>
<keyword evidence="7 10" id="KW-0653">Protein transport</keyword>
<keyword evidence="10" id="KW-0735">Signal-anchor</keyword>
<comment type="similarity">
    <text evidence="2 10">Belongs to the TonB family.</text>
</comment>
<keyword evidence="9" id="KW-0472">Membrane</keyword>
<keyword evidence="12" id="KW-0732">Signal</keyword>
<dbReference type="Gene3D" id="3.30.1150.10">
    <property type="match status" value="1"/>
</dbReference>
<feature type="signal peptide" evidence="12">
    <location>
        <begin position="1"/>
        <end position="21"/>
    </location>
</feature>
<feature type="chain" id="PRO_5047106111" description="Protein TonB" evidence="12">
    <location>
        <begin position="22"/>
        <end position="296"/>
    </location>
</feature>
<evidence type="ECO:0000256" key="10">
    <source>
        <dbReference type="RuleBase" id="RU362123"/>
    </source>
</evidence>
<dbReference type="SUPFAM" id="SSF74653">
    <property type="entry name" value="TolA/TonB C-terminal domain"/>
    <property type="match status" value="1"/>
</dbReference>
<evidence type="ECO:0000256" key="12">
    <source>
        <dbReference type="SAM" id="SignalP"/>
    </source>
</evidence>
<proteinExistence type="inferred from homology"/>
<evidence type="ECO:0000256" key="7">
    <source>
        <dbReference type="ARBA" id="ARBA00022927"/>
    </source>
</evidence>
<evidence type="ECO:0000313" key="14">
    <source>
        <dbReference type="EMBL" id="MFC3104127.1"/>
    </source>
</evidence>
<dbReference type="NCBIfam" id="TIGR01352">
    <property type="entry name" value="tonB_Cterm"/>
    <property type="match status" value="1"/>
</dbReference>
<comment type="function">
    <text evidence="10">Interacts with outer membrane receptor proteins that carry out high-affinity binding and energy dependent uptake into the periplasmic space of specific substrates. It could act to transduce energy from the cytoplasmic membrane to specific energy-requiring processes in the outer membrane, resulting in the release into the periplasm of ligands bound by these outer membrane proteins.</text>
</comment>
<evidence type="ECO:0000256" key="9">
    <source>
        <dbReference type="ARBA" id="ARBA00023136"/>
    </source>
</evidence>
<feature type="domain" description="TonB C-terminal" evidence="13">
    <location>
        <begin position="205"/>
        <end position="296"/>
    </location>
</feature>
<protein>
    <recommendedName>
        <fullName evidence="10">Protein TonB</fullName>
    </recommendedName>
</protein>
<evidence type="ECO:0000256" key="8">
    <source>
        <dbReference type="ARBA" id="ARBA00022989"/>
    </source>
</evidence>
<dbReference type="PANTHER" id="PTHR33446">
    <property type="entry name" value="PROTEIN TONB-RELATED"/>
    <property type="match status" value="1"/>
</dbReference>
<feature type="compositionally biased region" description="Acidic residues" evidence="11">
    <location>
        <begin position="63"/>
        <end position="76"/>
    </location>
</feature>
<dbReference type="InterPro" id="IPR037682">
    <property type="entry name" value="TonB_C"/>
</dbReference>
<keyword evidence="6" id="KW-0812">Transmembrane</keyword>
<comment type="subcellular location">
    <subcellularLocation>
        <location evidence="1 10">Cell inner membrane</location>
        <topology evidence="1 10">Single-pass membrane protein</topology>
        <orientation evidence="1 10">Periplasmic side</orientation>
    </subcellularLocation>
</comment>
<keyword evidence="3 10" id="KW-0813">Transport</keyword>
<evidence type="ECO:0000313" key="15">
    <source>
        <dbReference type="Proteomes" id="UP001595462"/>
    </source>
</evidence>
<dbReference type="PROSITE" id="PS52015">
    <property type="entry name" value="TONB_CTD"/>
    <property type="match status" value="1"/>
</dbReference>
<keyword evidence="4 10" id="KW-1003">Cell membrane</keyword>
<sequence>MKRFGLRHWLVVLLLAITAHAALLLRFQVNADLADADSGGPGVRIALAPTQGEPAEEKVAADDAAEDVPPDNEPAPEPEPTPPEPEPEPTPPPPEPEPEPEPTPVPEPEPEPTPVPEPKPAPEPKPEPKPEPPPKPRPKPKPEPAPKPAPRPQPAPAAKTSTAQRNPNAKPAGGNDATSAPARAAQTARRTQAGATGSVSDTPPDYRSELRTWLAKHKDYPRRARRLRQEGTAVLYFVMDRDGHILNWEIRKSSGHKLLDEAVEKMIKDADPMPPLPDSVSMQRLALTVPVSFKLR</sequence>
<feature type="compositionally biased region" description="Low complexity" evidence="11">
    <location>
        <begin position="177"/>
        <end position="198"/>
    </location>
</feature>
<dbReference type="InterPro" id="IPR051045">
    <property type="entry name" value="TonB-dependent_transducer"/>
</dbReference>
<gene>
    <name evidence="14" type="ORF">ACFOSU_09495</name>
</gene>
<evidence type="ECO:0000256" key="3">
    <source>
        <dbReference type="ARBA" id="ARBA00022448"/>
    </source>
</evidence>
<evidence type="ECO:0000256" key="5">
    <source>
        <dbReference type="ARBA" id="ARBA00022519"/>
    </source>
</evidence>
<evidence type="ECO:0000256" key="6">
    <source>
        <dbReference type="ARBA" id="ARBA00022692"/>
    </source>
</evidence>
<organism evidence="14 15">
    <name type="scientific">Salinisphaera aquimarina</name>
    <dbReference type="NCBI Taxonomy" id="2094031"/>
    <lineage>
        <taxon>Bacteria</taxon>
        <taxon>Pseudomonadati</taxon>
        <taxon>Pseudomonadota</taxon>
        <taxon>Gammaproteobacteria</taxon>
        <taxon>Salinisphaerales</taxon>
        <taxon>Salinisphaeraceae</taxon>
        <taxon>Salinisphaera</taxon>
    </lineage>
</organism>
<feature type="region of interest" description="Disordered" evidence="11">
    <location>
        <begin position="44"/>
        <end position="206"/>
    </location>
</feature>
<keyword evidence="8" id="KW-1133">Transmembrane helix</keyword>
<dbReference type="PANTHER" id="PTHR33446:SF2">
    <property type="entry name" value="PROTEIN TONB"/>
    <property type="match status" value="1"/>
</dbReference>
<name>A0ABV7ER86_9GAMM</name>
<accession>A0ABV7ER86</accession>
<evidence type="ECO:0000259" key="13">
    <source>
        <dbReference type="PROSITE" id="PS52015"/>
    </source>
</evidence>
<evidence type="ECO:0000256" key="1">
    <source>
        <dbReference type="ARBA" id="ARBA00004383"/>
    </source>
</evidence>
<feature type="compositionally biased region" description="Basic and acidic residues" evidence="11">
    <location>
        <begin position="120"/>
        <end position="144"/>
    </location>
</feature>
<comment type="caution">
    <text evidence="14">The sequence shown here is derived from an EMBL/GenBank/DDBJ whole genome shotgun (WGS) entry which is preliminary data.</text>
</comment>
<keyword evidence="15" id="KW-1185">Reference proteome</keyword>
<evidence type="ECO:0000256" key="2">
    <source>
        <dbReference type="ARBA" id="ARBA00006555"/>
    </source>
</evidence>